<dbReference type="PROSITE" id="PS50856">
    <property type="entry name" value="AMOP"/>
    <property type="match status" value="1"/>
</dbReference>
<protein>
    <recommendedName>
        <fullName evidence="3">AMOP domain-containing protein</fullName>
    </recommendedName>
</protein>
<keyword evidence="2" id="KW-0472">Membrane</keyword>
<feature type="domain" description="AMOP" evidence="3">
    <location>
        <begin position="549"/>
        <end position="719"/>
    </location>
</feature>
<feature type="region of interest" description="Disordered" evidence="1">
    <location>
        <begin position="1427"/>
        <end position="1485"/>
    </location>
</feature>
<evidence type="ECO:0000313" key="4">
    <source>
        <dbReference type="EMBL" id="KAL3320776.1"/>
    </source>
</evidence>
<dbReference type="InterPro" id="IPR003886">
    <property type="entry name" value="NIDO_dom"/>
</dbReference>
<keyword evidence="2" id="KW-1133">Transmembrane helix</keyword>
<evidence type="ECO:0000256" key="2">
    <source>
        <dbReference type="SAM" id="Phobius"/>
    </source>
</evidence>
<proteinExistence type="predicted"/>
<dbReference type="SMART" id="SM00539">
    <property type="entry name" value="NIDO"/>
    <property type="match status" value="1"/>
</dbReference>
<reference evidence="4 5" key="1">
    <citation type="submission" date="2024-11" db="EMBL/GenBank/DDBJ databases">
        <title>Adaptive evolution of stress response genes in parasites aligns with host niche diversity.</title>
        <authorList>
            <person name="Hahn C."/>
            <person name="Resl P."/>
        </authorList>
    </citation>
    <scope>NUCLEOTIDE SEQUENCE [LARGE SCALE GENOMIC DNA]</scope>
    <source>
        <strain evidence="4">EGGRZ-B1_66</strain>
        <tissue evidence="4">Body</tissue>
    </source>
</reference>
<dbReference type="Pfam" id="PF03782">
    <property type="entry name" value="AMOP"/>
    <property type="match status" value="1"/>
</dbReference>
<dbReference type="Proteomes" id="UP001626550">
    <property type="component" value="Unassembled WGS sequence"/>
</dbReference>
<feature type="compositionally biased region" description="Polar residues" evidence="1">
    <location>
        <begin position="1427"/>
        <end position="1464"/>
    </location>
</feature>
<name>A0ABD2QMK7_9PLAT</name>
<comment type="caution">
    <text evidence="4">The sequence shown here is derived from an EMBL/GenBank/DDBJ whole genome shotgun (WGS) entry which is preliminary data.</text>
</comment>
<evidence type="ECO:0000259" key="3">
    <source>
        <dbReference type="PROSITE" id="PS50856"/>
    </source>
</evidence>
<feature type="transmembrane region" description="Helical" evidence="2">
    <location>
        <begin position="1077"/>
        <end position="1101"/>
    </location>
</feature>
<keyword evidence="5" id="KW-1185">Reference proteome</keyword>
<evidence type="ECO:0000313" key="5">
    <source>
        <dbReference type="Proteomes" id="UP001626550"/>
    </source>
</evidence>
<dbReference type="EMBL" id="JBJKFK010000030">
    <property type="protein sequence ID" value="KAL3320776.1"/>
    <property type="molecule type" value="Genomic_DNA"/>
</dbReference>
<dbReference type="SMART" id="SM00723">
    <property type="entry name" value="AMOP"/>
    <property type="match status" value="1"/>
</dbReference>
<dbReference type="InterPro" id="IPR005533">
    <property type="entry name" value="AMOP_dom"/>
</dbReference>
<dbReference type="Pfam" id="PF06119">
    <property type="entry name" value="NIDO"/>
    <property type="match status" value="1"/>
</dbReference>
<organism evidence="4 5">
    <name type="scientific">Cichlidogyrus casuarinus</name>
    <dbReference type="NCBI Taxonomy" id="1844966"/>
    <lineage>
        <taxon>Eukaryota</taxon>
        <taxon>Metazoa</taxon>
        <taxon>Spiralia</taxon>
        <taxon>Lophotrochozoa</taxon>
        <taxon>Platyhelminthes</taxon>
        <taxon>Monogenea</taxon>
        <taxon>Monopisthocotylea</taxon>
        <taxon>Dactylogyridea</taxon>
        <taxon>Ancyrocephalidae</taxon>
        <taxon>Cichlidogyrus</taxon>
    </lineage>
</organism>
<keyword evidence="2" id="KW-0812">Transmembrane</keyword>
<accession>A0ABD2QMK7</accession>
<evidence type="ECO:0000256" key="1">
    <source>
        <dbReference type="SAM" id="MobiDB-lite"/>
    </source>
</evidence>
<sequence>MTKFGLLSRARLGHCLDMNCAGDTLGSLTCFPLRAIYGLTAYDPTDNLYSYKNDETLIEAEKKIQLDQALDFFGKSYDYIVINRNGAVFLGQTSDALAFRDSTLHELPNPKYPFYADPPGIAVFYAPVYLQFSKLKWRYIKETQFDNIVQDGVNWILRKKFPSLSDNWDATQALLVTWYGLAYDGCFKASECKQTNEFQLLLLWKRGAESFAIVNYNQLNWSQIGPRVAQFGFNLGNGEGFVQMPTTSLMELQNVSLTDRPGQYVYQINRDQVRQGGCRLESTIEDASCTPATKPTTISAFPEKLHQFGGQFLHLFGGPCITEPKRYLCLFEKVLLNGEDPKPFVYVSSMKNEPDLGCLTPTLMKDGYYSVTIAQDIGGQRRPACFSGRTYRTYVEFVPGIIGLDNDNQNSDAIPRIFIVNEEETLYPAKAGASQNLTLKIELNKLPANTPNFVLSVHSLPLLRPIATSQQLQLRPRAESNELLFHLSREFTCTDQINACRDSEFGILSLTNEATKEKIWSPVIPIQWKDKSQQHRIVQKAENSTREEESKLRREKLENCKSSKARNYQFGWQLDTKTVTCPCTLNQAIADVASFYPTKNCPLTRSRRCSSKQQCFLGSSTNRSWKKEVIVLCCYNKHTKSLIFPNDPQSGERDETRLEIQPSMAINVLHATEFGEIASNRNAAKNFWDAYLMPYRQCCLDSEASHQRNVNCEAFWVNDPFKVTCSDYIPPQTGFLFGNSHVVQPRWFSEMKGTCASFTAPSHNGNECPHKVGDMLVNDVGSTFSLSREFGDFRMTTNPDLQLRLSDSRITQKITGSEITAIAWGTPNTGVHCQALLGNKNLEARCAGIKLDPITKSPLALTATASLACILNEKVALVPNNVSPLHIAQGNVLTVRVSMATNESLFDYKSMQEYSTVNEAPYQLLIEESELKVPSDMECKQNQFCTKDWQISESADSLKMISKLSEVLREGSERVLTCDWPVLNGVDVAYSAENRNLGTRIEFLGCESPNTNRFILDTLTNRGKNVWFPNNFTKEESVIICNMDEPTNTVSWLPHGRIERWQKVCQTQLGYSALGSLTYWTITAAVGIVLVILLTVICVIVKFRTPERRSKGSRMSANNGPVHVDGPALYSTKSMSNVPIGLVSNPYGTIIKTGKRAPVEFVGYRTTRPCEPLLREGTLYTQSGRRLSFHLPEPDEDSISQTARLCPIVSSATWVNANGPATRIRLASTSNSSQGNGFRPISRPAYSPFVAVEADSNCTIESDINMQGQVITSTSYNPFAPGTSPYIPLIMDPNTGYARPSPQPYSGPSFAVLDSSGFSPDESSYSPTMDKQVRFTGDMSVQQPTLSISAIGDTYTSLEEVTRGFIEPPYATAGGLETFSRKLPIPKPLEKLPISISDRQTPDGKTDDHADYATVVRSRNKNIQSINGAYENNSSSPGTSEQEASSQPSSNQTMEVRSLSSFENGQRCPPIGLNGFPESHSFLSC</sequence>
<gene>
    <name evidence="4" type="ORF">Ciccas_000547</name>
</gene>